<reference evidence="2" key="1">
    <citation type="journal article" date="2021" name="Proc. Natl. Acad. Sci. U.S.A.">
        <title>A Catalog of Tens of Thousands of Viruses from Human Metagenomes Reveals Hidden Associations with Chronic Diseases.</title>
        <authorList>
            <person name="Tisza M.J."/>
            <person name="Buck C.B."/>
        </authorList>
    </citation>
    <scope>NUCLEOTIDE SEQUENCE</scope>
    <source>
        <strain evidence="2">CtgaY24</strain>
    </source>
</reference>
<evidence type="ECO:0000256" key="1">
    <source>
        <dbReference type="SAM" id="Phobius"/>
    </source>
</evidence>
<keyword evidence="1" id="KW-0812">Transmembrane</keyword>
<evidence type="ECO:0000313" key="2">
    <source>
        <dbReference type="EMBL" id="DAF48059.1"/>
    </source>
</evidence>
<protein>
    <submittedName>
        <fullName evidence="2">Uncharacterized protein</fullName>
    </submittedName>
</protein>
<organism evidence="2">
    <name type="scientific">Siphoviridae sp. ctgaY24</name>
    <dbReference type="NCBI Taxonomy" id="2827911"/>
    <lineage>
        <taxon>Viruses</taxon>
        <taxon>Duplodnaviria</taxon>
        <taxon>Heunggongvirae</taxon>
        <taxon>Uroviricota</taxon>
        <taxon>Caudoviricetes</taxon>
    </lineage>
</organism>
<sequence>MSIYLLLIKCVLYALTIIRVRLLEIERVMILAQKIKALFFKIKNFIKYKR</sequence>
<keyword evidence="1" id="KW-1133">Transmembrane helix</keyword>
<feature type="transmembrane region" description="Helical" evidence="1">
    <location>
        <begin position="6"/>
        <end position="23"/>
    </location>
</feature>
<name>A0A8S5SB65_9CAUD</name>
<proteinExistence type="predicted"/>
<dbReference type="EMBL" id="BK032562">
    <property type="protein sequence ID" value="DAF48059.1"/>
    <property type="molecule type" value="Genomic_DNA"/>
</dbReference>
<accession>A0A8S5SB65</accession>
<keyword evidence="1" id="KW-0472">Membrane</keyword>